<dbReference type="PROSITE" id="PS00086">
    <property type="entry name" value="CYTOCHROME_P450"/>
    <property type="match status" value="1"/>
</dbReference>
<evidence type="ECO:0000256" key="4">
    <source>
        <dbReference type="ARBA" id="ARBA00010617"/>
    </source>
</evidence>
<comment type="cofactor">
    <cofactor evidence="1 13">
        <name>heme</name>
        <dbReference type="ChEBI" id="CHEBI:30413"/>
    </cofactor>
</comment>
<dbReference type="Proteomes" id="UP001049176">
    <property type="component" value="Chromosome 10"/>
</dbReference>
<dbReference type="InterPro" id="IPR050121">
    <property type="entry name" value="Cytochrome_P450_monoxygenase"/>
</dbReference>
<dbReference type="PRINTS" id="PR00463">
    <property type="entry name" value="EP450I"/>
</dbReference>
<dbReference type="GO" id="GO:0020037">
    <property type="term" value="F:heme binding"/>
    <property type="evidence" value="ECO:0007669"/>
    <property type="project" value="InterPro"/>
</dbReference>
<evidence type="ECO:0000256" key="8">
    <source>
        <dbReference type="ARBA" id="ARBA00022989"/>
    </source>
</evidence>
<evidence type="ECO:0000256" key="15">
    <source>
        <dbReference type="SAM" id="Phobius"/>
    </source>
</evidence>
<feature type="binding site" description="axial binding residue" evidence="13">
    <location>
        <position position="484"/>
    </location>
    <ligand>
        <name>heme</name>
        <dbReference type="ChEBI" id="CHEBI:30413"/>
    </ligand>
    <ligandPart>
        <name>Fe</name>
        <dbReference type="ChEBI" id="CHEBI:18248"/>
    </ligandPart>
</feature>
<dbReference type="Gene3D" id="1.10.630.10">
    <property type="entry name" value="Cytochrome P450"/>
    <property type="match status" value="1"/>
</dbReference>
<evidence type="ECO:0000256" key="12">
    <source>
        <dbReference type="ARBA" id="ARBA00023136"/>
    </source>
</evidence>
<dbReference type="InterPro" id="IPR036396">
    <property type="entry name" value="Cyt_P450_sf"/>
</dbReference>
<dbReference type="RefSeq" id="XP_043002607.1">
    <property type="nucleotide sequence ID" value="XM_043159009.1"/>
</dbReference>
<keyword evidence="11 14" id="KW-0503">Monooxygenase</keyword>
<accession>A0A9P7RN04</accession>
<sequence length="552" mass="62615">MIVLNRVDIAVTALSLVLLFSLYFFSRRSTHKNLRGPPAPSYLLGLEYELQTKTFEEGFVRWSKEYGTAYRLQGCLGETMLVVSDPLAIHRILHESLQDYPAAADVRRLFEMIFGKGVISVKGEDHKRHRRVLGPAFSINHMRQFLPLFQRHVNHLSEKWDTVLQGKTQTIDIILWLHKLALDIVGESAFNYHFDALNNKPNELTTALYAFEKLAGEHTPTMTLIQAILRHIPDSIVSWKTKHFPFHGDKVVKRFLEVSNEKAREFLKKAGLDLDLDSNEAKDETGMERDILSILARANRAEDPRKRLSEEEMLSQMSTIIQAGHHTTGYTISWILYQLAAHPEDQAKVYEEIRQARERNSGDFTSSDYDSMNHLNLVIKETFRLHPPVPKLEREASKNDILLLDFPVVCRDGTTIDAVPVRKGQRIKVDITSYNRLESVWGEDADSWNPKRFEPISTHPNGKEQTQVGLFANVLTFSGGPKGCLGWRFALMELQAMTVGLVERYEFSTVTDVEIEAGSIGSQTAVMVVPSVKGKHMEGPKLPLKVTARAAV</sequence>
<dbReference type="InterPro" id="IPR001128">
    <property type="entry name" value="Cyt_P450"/>
</dbReference>
<dbReference type="AlphaFoldDB" id="A0A9P7RN04"/>
<organism evidence="16 17">
    <name type="scientific">Marasmius oreades</name>
    <name type="common">fairy-ring Marasmius</name>
    <dbReference type="NCBI Taxonomy" id="181124"/>
    <lineage>
        <taxon>Eukaryota</taxon>
        <taxon>Fungi</taxon>
        <taxon>Dikarya</taxon>
        <taxon>Basidiomycota</taxon>
        <taxon>Agaricomycotina</taxon>
        <taxon>Agaricomycetes</taxon>
        <taxon>Agaricomycetidae</taxon>
        <taxon>Agaricales</taxon>
        <taxon>Marasmiineae</taxon>
        <taxon>Marasmiaceae</taxon>
        <taxon>Marasmius</taxon>
    </lineage>
</organism>
<protein>
    <recommendedName>
        <fullName evidence="18">Cytochrome P450</fullName>
    </recommendedName>
</protein>
<dbReference type="OrthoDB" id="1470350at2759"/>
<gene>
    <name evidence="16" type="ORF">E1B28_002096</name>
</gene>
<evidence type="ECO:0000256" key="7">
    <source>
        <dbReference type="ARBA" id="ARBA00022723"/>
    </source>
</evidence>
<feature type="transmembrane region" description="Helical" evidence="15">
    <location>
        <begin position="6"/>
        <end position="25"/>
    </location>
</feature>
<dbReference type="KEGG" id="more:E1B28_002096"/>
<dbReference type="PANTHER" id="PTHR24305">
    <property type="entry name" value="CYTOCHROME P450"/>
    <property type="match status" value="1"/>
</dbReference>
<dbReference type="GeneID" id="66071172"/>
<comment type="pathway">
    <text evidence="3">Secondary metabolite biosynthesis; terpenoid biosynthesis.</text>
</comment>
<evidence type="ECO:0000256" key="5">
    <source>
        <dbReference type="ARBA" id="ARBA00022617"/>
    </source>
</evidence>
<dbReference type="PRINTS" id="PR00385">
    <property type="entry name" value="P450"/>
</dbReference>
<dbReference type="GO" id="GO:0016020">
    <property type="term" value="C:membrane"/>
    <property type="evidence" value="ECO:0007669"/>
    <property type="project" value="UniProtKB-SubCell"/>
</dbReference>
<keyword evidence="17" id="KW-1185">Reference proteome</keyword>
<dbReference type="Pfam" id="PF00067">
    <property type="entry name" value="p450"/>
    <property type="match status" value="1"/>
</dbReference>
<evidence type="ECO:0000256" key="3">
    <source>
        <dbReference type="ARBA" id="ARBA00004721"/>
    </source>
</evidence>
<dbReference type="InterPro" id="IPR002401">
    <property type="entry name" value="Cyt_P450_E_grp-I"/>
</dbReference>
<dbReference type="PANTHER" id="PTHR24305:SF166">
    <property type="entry name" value="CYTOCHROME P450 12A4, MITOCHONDRIAL-RELATED"/>
    <property type="match status" value="1"/>
</dbReference>
<dbReference type="EMBL" id="CM032190">
    <property type="protein sequence ID" value="KAG7086136.1"/>
    <property type="molecule type" value="Genomic_DNA"/>
</dbReference>
<keyword evidence="10 13" id="KW-0408">Iron</keyword>
<evidence type="ECO:0000256" key="13">
    <source>
        <dbReference type="PIRSR" id="PIRSR602401-1"/>
    </source>
</evidence>
<dbReference type="GO" id="GO:0005506">
    <property type="term" value="F:iron ion binding"/>
    <property type="evidence" value="ECO:0007669"/>
    <property type="project" value="InterPro"/>
</dbReference>
<dbReference type="GO" id="GO:0004497">
    <property type="term" value="F:monooxygenase activity"/>
    <property type="evidence" value="ECO:0007669"/>
    <property type="project" value="UniProtKB-KW"/>
</dbReference>
<comment type="caution">
    <text evidence="16">The sequence shown here is derived from an EMBL/GenBank/DDBJ whole genome shotgun (WGS) entry which is preliminary data.</text>
</comment>
<evidence type="ECO:0000256" key="14">
    <source>
        <dbReference type="RuleBase" id="RU000461"/>
    </source>
</evidence>
<evidence type="ECO:0000256" key="9">
    <source>
        <dbReference type="ARBA" id="ARBA00023002"/>
    </source>
</evidence>
<evidence type="ECO:0000256" key="10">
    <source>
        <dbReference type="ARBA" id="ARBA00023004"/>
    </source>
</evidence>
<keyword evidence="12 15" id="KW-0472">Membrane</keyword>
<dbReference type="InterPro" id="IPR017972">
    <property type="entry name" value="Cyt_P450_CS"/>
</dbReference>
<keyword evidence="8 15" id="KW-1133">Transmembrane helix</keyword>
<evidence type="ECO:0000256" key="1">
    <source>
        <dbReference type="ARBA" id="ARBA00001971"/>
    </source>
</evidence>
<name>A0A9P7RN04_9AGAR</name>
<keyword evidence="6 15" id="KW-0812">Transmembrane</keyword>
<keyword evidence="5 13" id="KW-0349">Heme</keyword>
<comment type="similarity">
    <text evidence="4 14">Belongs to the cytochrome P450 family.</text>
</comment>
<comment type="subcellular location">
    <subcellularLocation>
        <location evidence="2">Membrane</location>
    </subcellularLocation>
</comment>
<evidence type="ECO:0000256" key="2">
    <source>
        <dbReference type="ARBA" id="ARBA00004370"/>
    </source>
</evidence>
<evidence type="ECO:0000256" key="6">
    <source>
        <dbReference type="ARBA" id="ARBA00022692"/>
    </source>
</evidence>
<keyword evidence="9 14" id="KW-0560">Oxidoreductase</keyword>
<proteinExistence type="inferred from homology"/>
<dbReference type="GO" id="GO:0016705">
    <property type="term" value="F:oxidoreductase activity, acting on paired donors, with incorporation or reduction of molecular oxygen"/>
    <property type="evidence" value="ECO:0007669"/>
    <property type="project" value="InterPro"/>
</dbReference>
<evidence type="ECO:0000313" key="17">
    <source>
        <dbReference type="Proteomes" id="UP001049176"/>
    </source>
</evidence>
<reference evidence="16" key="1">
    <citation type="journal article" date="2021" name="Genome Biol. Evol.">
        <title>The assembled and annotated genome of the fairy-ring fungus Marasmius oreades.</title>
        <authorList>
            <person name="Hiltunen M."/>
            <person name="Ament-Velasquez S.L."/>
            <person name="Johannesson H."/>
        </authorList>
    </citation>
    <scope>NUCLEOTIDE SEQUENCE</scope>
    <source>
        <strain evidence="16">03SP1</strain>
    </source>
</reference>
<evidence type="ECO:0000256" key="11">
    <source>
        <dbReference type="ARBA" id="ARBA00023033"/>
    </source>
</evidence>
<dbReference type="SUPFAM" id="SSF48264">
    <property type="entry name" value="Cytochrome P450"/>
    <property type="match status" value="1"/>
</dbReference>
<evidence type="ECO:0008006" key="18">
    <source>
        <dbReference type="Google" id="ProtNLM"/>
    </source>
</evidence>
<keyword evidence="7 13" id="KW-0479">Metal-binding</keyword>
<evidence type="ECO:0000313" key="16">
    <source>
        <dbReference type="EMBL" id="KAG7086136.1"/>
    </source>
</evidence>